<reference evidence="1 2" key="1">
    <citation type="submission" date="2016-05" db="EMBL/GenBank/DDBJ databases">
        <title>Comparative analysis of secretome profiles of manganese(II)-oxidizing ascomycete fungi.</title>
        <authorList>
            <consortium name="DOE Joint Genome Institute"/>
            <person name="Zeiner C.A."/>
            <person name="Purvine S.O."/>
            <person name="Zink E.M."/>
            <person name="Wu S."/>
            <person name="Pasa-Tolic L."/>
            <person name="Chaput D.L."/>
            <person name="Haridas S."/>
            <person name="Grigoriev I.V."/>
            <person name="Santelli C.M."/>
            <person name="Hansel C.M."/>
        </authorList>
    </citation>
    <scope>NUCLEOTIDE SEQUENCE [LARGE SCALE GENOMIC DNA]</scope>
    <source>
        <strain evidence="1 2">AP3s5-JAC2a</strain>
    </source>
</reference>
<dbReference type="InParanoid" id="A0A177C677"/>
<gene>
    <name evidence="1" type="ORF">CC84DRAFT_959864</name>
</gene>
<dbReference type="AlphaFoldDB" id="A0A177C677"/>
<sequence length="197" mass="21474">MDENECRCFVSRARRGFLLGARLASAGWASGERLTRPQASLWSVFWGASFELWDACVACRMLVPCSGCAVACLSCLSMAEKHVSAWGARRMRRWSGQLSGASAKCAPRVKGNASIKPWPPSRAFVTHICCRFCAPSPLQRALRPPKSPVSRIGVHCPRFACAARRFKVPQPVATQAEGKKGTSRLFRPKLPACHGSG</sequence>
<accession>A0A177C677</accession>
<name>A0A177C677_9PLEO</name>
<dbReference type="EMBL" id="KV441555">
    <property type="protein sequence ID" value="OAG03133.1"/>
    <property type="molecule type" value="Genomic_DNA"/>
</dbReference>
<dbReference type="GeneID" id="28771443"/>
<protein>
    <submittedName>
        <fullName evidence="1">Uncharacterized protein</fullName>
    </submittedName>
</protein>
<proteinExistence type="predicted"/>
<evidence type="ECO:0000313" key="2">
    <source>
        <dbReference type="Proteomes" id="UP000077069"/>
    </source>
</evidence>
<evidence type="ECO:0000313" key="1">
    <source>
        <dbReference type="EMBL" id="OAG03133.1"/>
    </source>
</evidence>
<organism evidence="1 2">
    <name type="scientific">Paraphaeosphaeria sporulosa</name>
    <dbReference type="NCBI Taxonomy" id="1460663"/>
    <lineage>
        <taxon>Eukaryota</taxon>
        <taxon>Fungi</taxon>
        <taxon>Dikarya</taxon>
        <taxon>Ascomycota</taxon>
        <taxon>Pezizomycotina</taxon>
        <taxon>Dothideomycetes</taxon>
        <taxon>Pleosporomycetidae</taxon>
        <taxon>Pleosporales</taxon>
        <taxon>Massarineae</taxon>
        <taxon>Didymosphaeriaceae</taxon>
        <taxon>Paraphaeosphaeria</taxon>
    </lineage>
</organism>
<dbReference type="RefSeq" id="XP_018033498.1">
    <property type="nucleotide sequence ID" value="XM_018187957.1"/>
</dbReference>
<dbReference type="Proteomes" id="UP000077069">
    <property type="component" value="Unassembled WGS sequence"/>
</dbReference>
<keyword evidence="2" id="KW-1185">Reference proteome</keyword>